<dbReference type="GO" id="GO:0000709">
    <property type="term" value="P:meiotic joint molecule formation"/>
    <property type="evidence" value="ECO:0007669"/>
    <property type="project" value="TreeGrafter"/>
</dbReference>
<evidence type="ECO:0000256" key="7">
    <source>
        <dbReference type="ARBA" id="ARBA00023254"/>
    </source>
</evidence>
<evidence type="ECO:0000256" key="3">
    <source>
        <dbReference type="ARBA" id="ARBA00016093"/>
    </source>
</evidence>
<dbReference type="InterPro" id="IPR040661">
    <property type="entry name" value="LZ3wCH"/>
</dbReference>
<dbReference type="GO" id="GO:0003690">
    <property type="term" value="F:double-stranded DNA binding"/>
    <property type="evidence" value="ECO:0007669"/>
    <property type="project" value="TreeGrafter"/>
</dbReference>
<comment type="caution">
    <text evidence="11">The sequence shown here is derived from an EMBL/GenBank/DDBJ whole genome shotgun (WGS) entry which is preliminary data.</text>
</comment>
<dbReference type="GO" id="GO:0010774">
    <property type="term" value="P:meiotic strand invasion involved in reciprocal meiotic recombination"/>
    <property type="evidence" value="ECO:0007669"/>
    <property type="project" value="TreeGrafter"/>
</dbReference>
<comment type="subcellular location">
    <subcellularLocation>
        <location evidence="1">Nucleus</location>
    </subcellularLocation>
</comment>
<evidence type="ECO:0000256" key="6">
    <source>
        <dbReference type="ARBA" id="ARBA00023242"/>
    </source>
</evidence>
<dbReference type="GO" id="GO:0120231">
    <property type="term" value="C:DNA recombinase auxiliary factor complex"/>
    <property type="evidence" value="ECO:0007669"/>
    <property type="project" value="TreeGrafter"/>
</dbReference>
<dbReference type="InterPro" id="IPR036388">
    <property type="entry name" value="WH-like_DNA-bd_sf"/>
</dbReference>
<dbReference type="PANTHER" id="PTHR15938">
    <property type="entry name" value="TBP-1 INTERACTING PROTEIN"/>
    <property type="match status" value="1"/>
</dbReference>
<dbReference type="Pfam" id="PF07106">
    <property type="entry name" value="WHD_TBPIP"/>
    <property type="match status" value="1"/>
</dbReference>
<protein>
    <recommendedName>
        <fullName evidence="3">Homologous-pairing protein 2 homolog</fullName>
    </recommendedName>
</protein>
<dbReference type="AlphaFoldDB" id="A0A8H7ULC3"/>
<evidence type="ECO:0000256" key="8">
    <source>
        <dbReference type="SAM" id="Coils"/>
    </source>
</evidence>
<dbReference type="EMBL" id="JAEPQZ010000001">
    <property type="protein sequence ID" value="KAG2186007.1"/>
    <property type="molecule type" value="Genomic_DNA"/>
</dbReference>
<dbReference type="PANTHER" id="PTHR15938:SF0">
    <property type="entry name" value="HOMOLOGOUS-PAIRING PROTEIN 2 HOMOLOG"/>
    <property type="match status" value="1"/>
</dbReference>
<sequence length="200" mass="22521">MTKAKKSTSVQDKDADIHTNLNNTLTKTSVAKALDKLTDKQLAFSKTYGKSIIYSVAQDENNVVTPDEMAKLDSQMEKLSQKLSSLKEAKVEKVNELKSLNSTLPTLEAQSLLTQLKVQNHEAAQRLASCQTQNGQISVHDKQRIEKEYDTNINLWKSRKKLFNEIFKTVTEHLPGKVSDFKDEIGIEEDPQSLESVLVE</sequence>
<keyword evidence="12" id="KW-1185">Reference proteome</keyword>
<dbReference type="InterPro" id="IPR010776">
    <property type="entry name" value="Hop2_WH_dom"/>
</dbReference>
<dbReference type="OrthoDB" id="272266at2759"/>
<evidence type="ECO:0000256" key="1">
    <source>
        <dbReference type="ARBA" id="ARBA00004123"/>
    </source>
</evidence>
<evidence type="ECO:0000259" key="10">
    <source>
        <dbReference type="Pfam" id="PF18517"/>
    </source>
</evidence>
<organism evidence="11 12">
    <name type="scientific">Mortierella isabellina</name>
    <name type="common">Filamentous fungus</name>
    <name type="synonym">Umbelopsis isabellina</name>
    <dbReference type="NCBI Taxonomy" id="91625"/>
    <lineage>
        <taxon>Eukaryota</taxon>
        <taxon>Fungi</taxon>
        <taxon>Fungi incertae sedis</taxon>
        <taxon>Mucoromycota</taxon>
        <taxon>Mucoromycotina</taxon>
        <taxon>Umbelopsidomycetes</taxon>
        <taxon>Umbelopsidales</taxon>
        <taxon>Umbelopsidaceae</taxon>
        <taxon>Umbelopsis</taxon>
    </lineage>
</organism>
<comment type="similarity">
    <text evidence="2">Belongs to the HOP2 family.</text>
</comment>
<keyword evidence="4 8" id="KW-0175">Coiled coil</keyword>
<keyword evidence="7" id="KW-0469">Meiosis</keyword>
<evidence type="ECO:0000313" key="11">
    <source>
        <dbReference type="EMBL" id="KAG2186007.1"/>
    </source>
</evidence>
<evidence type="ECO:0000256" key="5">
    <source>
        <dbReference type="ARBA" id="ARBA00023172"/>
    </source>
</evidence>
<evidence type="ECO:0000256" key="4">
    <source>
        <dbReference type="ARBA" id="ARBA00023054"/>
    </source>
</evidence>
<dbReference type="Proteomes" id="UP000654370">
    <property type="component" value="Unassembled WGS sequence"/>
</dbReference>
<feature type="domain" description="Homologous-pairing protein 2 winged helix" evidence="9">
    <location>
        <begin position="15"/>
        <end position="56"/>
    </location>
</feature>
<evidence type="ECO:0000259" key="9">
    <source>
        <dbReference type="Pfam" id="PF07106"/>
    </source>
</evidence>
<dbReference type="GO" id="GO:0007129">
    <property type="term" value="P:homologous chromosome pairing at meiosis"/>
    <property type="evidence" value="ECO:0007669"/>
    <property type="project" value="TreeGrafter"/>
</dbReference>
<feature type="domain" description="Leucine zipper with capping helix" evidence="10">
    <location>
        <begin position="138"/>
        <end position="190"/>
    </location>
</feature>
<proteinExistence type="inferred from homology"/>
<reference evidence="11" key="1">
    <citation type="submission" date="2020-12" db="EMBL/GenBank/DDBJ databases">
        <title>Metabolic potential, ecology and presence of endohyphal bacteria is reflected in genomic diversity of Mucoromycotina.</title>
        <authorList>
            <person name="Muszewska A."/>
            <person name="Okrasinska A."/>
            <person name="Steczkiewicz K."/>
            <person name="Drgas O."/>
            <person name="Orlowska M."/>
            <person name="Perlinska-Lenart U."/>
            <person name="Aleksandrzak-Piekarczyk T."/>
            <person name="Szatraj K."/>
            <person name="Zielenkiewicz U."/>
            <person name="Pilsyk S."/>
            <person name="Malc E."/>
            <person name="Mieczkowski P."/>
            <person name="Kruszewska J.S."/>
            <person name="Biernat P."/>
            <person name="Pawlowska J."/>
        </authorList>
    </citation>
    <scope>NUCLEOTIDE SEQUENCE</scope>
    <source>
        <strain evidence="11">WA0000067209</strain>
    </source>
</reference>
<dbReference type="GO" id="GO:0120230">
    <property type="term" value="F:recombinase activator activity"/>
    <property type="evidence" value="ECO:0007669"/>
    <property type="project" value="TreeGrafter"/>
</dbReference>
<evidence type="ECO:0000313" key="12">
    <source>
        <dbReference type="Proteomes" id="UP000654370"/>
    </source>
</evidence>
<dbReference type="Gene3D" id="1.10.10.10">
    <property type="entry name" value="Winged helix-like DNA-binding domain superfamily/Winged helix DNA-binding domain"/>
    <property type="match status" value="1"/>
</dbReference>
<dbReference type="GO" id="GO:0000794">
    <property type="term" value="C:condensed nuclear chromosome"/>
    <property type="evidence" value="ECO:0007669"/>
    <property type="project" value="TreeGrafter"/>
</dbReference>
<keyword evidence="5" id="KW-0233">DNA recombination</keyword>
<name>A0A8H7ULC3_MORIS</name>
<gene>
    <name evidence="11" type="ORF">INT43_002445</name>
</gene>
<feature type="coiled-coil region" evidence="8">
    <location>
        <begin position="69"/>
        <end position="103"/>
    </location>
</feature>
<keyword evidence="6" id="KW-0539">Nucleus</keyword>
<accession>A0A8H7ULC3</accession>
<dbReference type="Pfam" id="PF18517">
    <property type="entry name" value="LZ3wCH"/>
    <property type="match status" value="1"/>
</dbReference>
<evidence type="ECO:0000256" key="2">
    <source>
        <dbReference type="ARBA" id="ARBA00007922"/>
    </source>
</evidence>